<evidence type="ECO:0000313" key="2">
    <source>
        <dbReference type="Proteomes" id="UP000186758"/>
    </source>
</evidence>
<proteinExistence type="predicted"/>
<reference evidence="1 2" key="1">
    <citation type="submission" date="2016-11" db="EMBL/GenBank/DDBJ databases">
        <title>Description of two novel members of the family Erysipelotrichaceae: Ileibacterium lipovorans gen. nov., sp. nov. and Dubosiella newyorkensis, gen. nov., sp. nov.</title>
        <authorList>
            <person name="Cox L.M."/>
            <person name="Sohn J."/>
            <person name="Tyrrell K.L."/>
            <person name="Citron D.M."/>
            <person name="Lawson P.A."/>
            <person name="Patel N.B."/>
            <person name="Iizumi T."/>
            <person name="Perez-Perez G.I."/>
            <person name="Goldstein E.J."/>
            <person name="Blaser M.J."/>
        </authorList>
    </citation>
    <scope>NUCLEOTIDE SEQUENCE [LARGE SCALE GENOMIC DNA]</scope>
    <source>
        <strain evidence="1 2">NYU-BL-K8</strain>
    </source>
</reference>
<name>A0A1Q9YLQ3_9FIRM</name>
<evidence type="ECO:0000313" key="1">
    <source>
        <dbReference type="EMBL" id="OLU45894.1"/>
    </source>
</evidence>
<accession>A0A1Q9YLQ3</accession>
<organism evidence="1 2">
    <name type="scientific">Faecalibaculum rodentium</name>
    <dbReference type="NCBI Taxonomy" id="1702221"/>
    <lineage>
        <taxon>Bacteria</taxon>
        <taxon>Bacillati</taxon>
        <taxon>Bacillota</taxon>
        <taxon>Erysipelotrichia</taxon>
        <taxon>Erysipelotrichales</taxon>
        <taxon>Erysipelotrichaceae</taxon>
        <taxon>Faecalibaculum</taxon>
    </lineage>
</organism>
<dbReference type="EMBL" id="MPJZ01000042">
    <property type="protein sequence ID" value="OLU45894.1"/>
    <property type="molecule type" value="Genomic_DNA"/>
</dbReference>
<protein>
    <submittedName>
        <fullName evidence="1">Uncharacterized protein</fullName>
    </submittedName>
</protein>
<sequence>MRSPNSQLDAGITQEELLASRNIAAGKFVMELDEKDRAELDHDAPYFILGLTGRIWLPKEVLEITRTIFNRP</sequence>
<dbReference type="AlphaFoldDB" id="A0A1Q9YLQ3"/>
<dbReference type="Proteomes" id="UP000186758">
    <property type="component" value="Unassembled WGS sequence"/>
</dbReference>
<gene>
    <name evidence="1" type="ORF">BO223_03840</name>
</gene>
<comment type="caution">
    <text evidence="1">The sequence shown here is derived from an EMBL/GenBank/DDBJ whole genome shotgun (WGS) entry which is preliminary data.</text>
</comment>